<evidence type="ECO:0000256" key="5">
    <source>
        <dbReference type="ARBA" id="ARBA00023136"/>
    </source>
</evidence>
<feature type="transmembrane region" description="Helical" evidence="7">
    <location>
        <begin position="371"/>
        <end position="390"/>
    </location>
</feature>
<evidence type="ECO:0000256" key="7">
    <source>
        <dbReference type="SAM" id="Phobius"/>
    </source>
</evidence>
<feature type="transmembrane region" description="Helical" evidence="7">
    <location>
        <begin position="205"/>
        <end position="226"/>
    </location>
</feature>
<protein>
    <submittedName>
        <fullName evidence="8">BT1 transmembrane domain-containing protein, putative</fullName>
    </submittedName>
</protein>
<keyword evidence="9" id="KW-1185">Reference proteome</keyword>
<name>U6JT06_9EIME</name>
<evidence type="ECO:0000256" key="2">
    <source>
        <dbReference type="ARBA" id="ARBA00022448"/>
    </source>
</evidence>
<feature type="compositionally biased region" description="Polar residues" evidence="6">
    <location>
        <begin position="526"/>
        <end position="546"/>
    </location>
</feature>
<feature type="region of interest" description="Disordered" evidence="6">
    <location>
        <begin position="514"/>
        <end position="587"/>
    </location>
</feature>
<dbReference type="PANTHER" id="PTHR31585">
    <property type="entry name" value="FOLATE-BIOPTERIN TRANSPORTER 1, CHLOROPLASTIC"/>
    <property type="match status" value="1"/>
</dbReference>
<evidence type="ECO:0000256" key="1">
    <source>
        <dbReference type="ARBA" id="ARBA00004141"/>
    </source>
</evidence>
<keyword evidence="3 7" id="KW-0812">Transmembrane</keyword>
<dbReference type="Pfam" id="PF03092">
    <property type="entry name" value="BT1"/>
    <property type="match status" value="1"/>
</dbReference>
<feature type="transmembrane region" description="Helical" evidence="7">
    <location>
        <begin position="107"/>
        <end position="128"/>
    </location>
</feature>
<evidence type="ECO:0000256" key="6">
    <source>
        <dbReference type="SAM" id="MobiDB-lite"/>
    </source>
</evidence>
<gene>
    <name evidence="8" type="ORF">EMH_0029520</name>
</gene>
<evidence type="ECO:0000256" key="3">
    <source>
        <dbReference type="ARBA" id="ARBA00022692"/>
    </source>
</evidence>
<keyword evidence="4 7" id="KW-1133">Transmembrane helix</keyword>
<feature type="transmembrane region" description="Helical" evidence="7">
    <location>
        <begin position="337"/>
        <end position="359"/>
    </location>
</feature>
<dbReference type="GeneID" id="25377786"/>
<dbReference type="VEuPathDB" id="ToxoDB:EMH_0029520"/>
<dbReference type="GO" id="GO:0016020">
    <property type="term" value="C:membrane"/>
    <property type="evidence" value="ECO:0007669"/>
    <property type="project" value="UniProtKB-SubCell"/>
</dbReference>
<feature type="transmembrane region" description="Helical" evidence="7">
    <location>
        <begin position="72"/>
        <end position="95"/>
    </location>
</feature>
<evidence type="ECO:0000256" key="4">
    <source>
        <dbReference type="ARBA" id="ARBA00022989"/>
    </source>
</evidence>
<evidence type="ECO:0000313" key="8">
    <source>
        <dbReference type="EMBL" id="CDJ27187.1"/>
    </source>
</evidence>
<dbReference type="RefSeq" id="XP_013349765.1">
    <property type="nucleotide sequence ID" value="XM_013494311.1"/>
</dbReference>
<reference evidence="8" key="1">
    <citation type="submission" date="2013-10" db="EMBL/GenBank/DDBJ databases">
        <title>Genomic analysis of the causative agents of coccidiosis in chickens.</title>
        <authorList>
            <person name="Reid A.J."/>
            <person name="Blake D."/>
            <person name="Billington K."/>
            <person name="Browne H."/>
            <person name="Dunn M."/>
            <person name="Hung S."/>
            <person name="Kawahara F."/>
            <person name="Miranda-Saavedra D."/>
            <person name="Mourier T."/>
            <person name="Nagra H."/>
            <person name="Otto T.D."/>
            <person name="Rawlings N."/>
            <person name="Sanchez A."/>
            <person name="Sanders M."/>
            <person name="Subramaniam C."/>
            <person name="Tay Y."/>
            <person name="Dear P."/>
            <person name="Doerig C."/>
            <person name="Gruber A."/>
            <person name="Parkinson J."/>
            <person name="Shirley M."/>
            <person name="Wan K.L."/>
            <person name="Berriman M."/>
            <person name="Tomley F."/>
            <person name="Pain A."/>
        </authorList>
    </citation>
    <scope>NUCLEOTIDE SEQUENCE [LARGE SCALE GENOMIC DNA]</scope>
    <source>
        <strain evidence="8">Houghton</strain>
    </source>
</reference>
<dbReference type="EMBL" id="HG679020">
    <property type="protein sequence ID" value="CDJ27187.1"/>
    <property type="molecule type" value="Genomic_DNA"/>
</dbReference>
<dbReference type="PANTHER" id="PTHR31585:SF51">
    <property type="entry name" value="TRANSPORTER, PUTATIVE-RELATED"/>
    <property type="match status" value="1"/>
</dbReference>
<dbReference type="OrthoDB" id="754047at2759"/>
<comment type="subcellular location">
    <subcellularLocation>
        <location evidence="1">Membrane</location>
        <topology evidence="1">Multi-pass membrane protein</topology>
    </subcellularLocation>
</comment>
<organism evidence="8 9">
    <name type="scientific">Eimeria mitis</name>
    <dbReference type="NCBI Taxonomy" id="44415"/>
    <lineage>
        <taxon>Eukaryota</taxon>
        <taxon>Sar</taxon>
        <taxon>Alveolata</taxon>
        <taxon>Apicomplexa</taxon>
        <taxon>Conoidasida</taxon>
        <taxon>Coccidia</taxon>
        <taxon>Eucoccidiorida</taxon>
        <taxon>Eimeriorina</taxon>
        <taxon>Eimeriidae</taxon>
        <taxon>Eimeria</taxon>
    </lineage>
</organism>
<feature type="transmembrane region" description="Helical" evidence="7">
    <location>
        <begin position="273"/>
        <end position="293"/>
    </location>
</feature>
<keyword evidence="2" id="KW-0813">Transport</keyword>
<dbReference type="AlphaFoldDB" id="U6JT06"/>
<feature type="transmembrane region" description="Helical" evidence="7">
    <location>
        <begin position="33"/>
        <end position="52"/>
    </location>
</feature>
<reference evidence="8" key="2">
    <citation type="submission" date="2013-10" db="EMBL/GenBank/DDBJ databases">
        <authorList>
            <person name="Aslett M."/>
        </authorList>
    </citation>
    <scope>NUCLEOTIDE SEQUENCE [LARGE SCALE GENOMIC DNA]</scope>
    <source>
        <strain evidence="8">Houghton</strain>
    </source>
</reference>
<keyword evidence="5 7" id="KW-0472">Membrane</keyword>
<feature type="transmembrane region" description="Helical" evidence="7">
    <location>
        <begin position="247"/>
        <end position="267"/>
    </location>
</feature>
<accession>U6JT06</accession>
<proteinExistence type="predicted"/>
<dbReference type="InterPro" id="IPR039309">
    <property type="entry name" value="BT1"/>
</dbReference>
<evidence type="ECO:0000313" key="9">
    <source>
        <dbReference type="Proteomes" id="UP000030744"/>
    </source>
</evidence>
<feature type="transmembrane region" description="Helical" evidence="7">
    <location>
        <begin position="305"/>
        <end position="325"/>
    </location>
</feature>
<sequence>MAGCSCRPLAARALGPLSPVRLWRYGQTVHGTLGLKLSIMLVSVFFGLKGVLDSLTIEALLPLFRELNYDGVAYQRTLAMALTPYALKGFIGSVSDYFPIAGYHKKYYMLGSNLVGLGCAVALVTLPARVTSSSIMYVGLLYCGIHLHISTADLLCEGVYCKVVQAHPAVGAKLVAFLSFCNSTGHLVGKTLVGPISDAFGTAPLLYMTVPLVLQTLAPILFNFLGESKAEAREMGSALTRDRSHRGVFTVAVLTSVSACVALVLTLQTWRGWAVVFTVFVVVLLGGASCYLLSSRLALCAMFFFADRVLHLTISGAVNFYYIAPPSCVPDGPNFDYTYFCTYTALVGAIGCWFGIYAFQKWFKGWSARTIFWLTNTVRILAALFDYVIIRRLNIRIGIPDKVMFMLGDAIVYHLLLTLSCMTSSLTVARSCPPKLESTVYAIVSGVTNLGSTCSKMLGAVAIEIAGIQMKETAPGGCDFHTLPNLILVSQCLLPCACIPLAYFMLPKEPLNSAVPPQQRRRSKTVSKGSNTDQSKTPCNAPQGSPTAEPPCDAASETLALHESVGEKEEMAVVAGDAGSRPRIVEV</sequence>
<dbReference type="Proteomes" id="UP000030744">
    <property type="component" value="Unassembled WGS sequence"/>
</dbReference>